<keyword evidence="3" id="KW-1185">Reference proteome</keyword>
<dbReference type="AlphaFoldDB" id="A0A285NDZ0"/>
<accession>A0A285NDZ0</accession>
<keyword evidence="1" id="KW-0812">Transmembrane</keyword>
<keyword evidence="1" id="KW-0472">Membrane</keyword>
<evidence type="ECO:0000313" key="3">
    <source>
        <dbReference type="Proteomes" id="UP000219439"/>
    </source>
</evidence>
<proteinExistence type="predicted"/>
<organism evidence="2 3">
    <name type="scientific">Cohaesibacter gelatinilyticus</name>
    <dbReference type="NCBI Taxonomy" id="372072"/>
    <lineage>
        <taxon>Bacteria</taxon>
        <taxon>Pseudomonadati</taxon>
        <taxon>Pseudomonadota</taxon>
        <taxon>Alphaproteobacteria</taxon>
        <taxon>Hyphomicrobiales</taxon>
        <taxon>Cohaesibacteraceae</taxon>
    </lineage>
</organism>
<protein>
    <recommendedName>
        <fullName evidence="4">DUF4381 domain-containing protein</fullName>
    </recommendedName>
</protein>
<dbReference type="EMBL" id="OBEL01000001">
    <property type="protein sequence ID" value="SNZ07518.1"/>
    <property type="molecule type" value="Genomic_DNA"/>
</dbReference>
<dbReference type="Proteomes" id="UP000219439">
    <property type="component" value="Unassembled WGS sequence"/>
</dbReference>
<evidence type="ECO:0000256" key="1">
    <source>
        <dbReference type="SAM" id="Phobius"/>
    </source>
</evidence>
<dbReference type="InterPro" id="IPR025489">
    <property type="entry name" value="DUF4381"/>
</dbReference>
<reference evidence="2 3" key="1">
    <citation type="submission" date="2017-09" db="EMBL/GenBank/DDBJ databases">
        <authorList>
            <person name="Ehlers B."/>
            <person name="Leendertz F.H."/>
        </authorList>
    </citation>
    <scope>NUCLEOTIDE SEQUENCE [LARGE SCALE GENOMIC DNA]</scope>
    <source>
        <strain evidence="2 3">DSM 18289</strain>
    </source>
</reference>
<dbReference type="Pfam" id="PF14316">
    <property type="entry name" value="DUF4381"/>
    <property type="match status" value="1"/>
</dbReference>
<evidence type="ECO:0008006" key="4">
    <source>
        <dbReference type="Google" id="ProtNLM"/>
    </source>
</evidence>
<sequence>MKQLSPELQSQLEALRDIHLPSEAISWWPLAPGWWILIGASVTLLCVSTFGLYLRRRTVRHAALREVDALRQQFGKDPSNLLHLATDLSVLLHRITLKQNGAEIATQSGHGWATFLSEGEKGMAPALATFLAQAPYAAKVSDLDPSPTQILDTVELWIRRHA</sequence>
<name>A0A285NDZ0_9HYPH</name>
<keyword evidence="1" id="KW-1133">Transmembrane helix</keyword>
<dbReference type="RefSeq" id="WP_097152296.1">
    <property type="nucleotide sequence ID" value="NZ_OBEL01000001.1"/>
</dbReference>
<feature type="transmembrane region" description="Helical" evidence="1">
    <location>
        <begin position="34"/>
        <end position="54"/>
    </location>
</feature>
<evidence type="ECO:0000313" key="2">
    <source>
        <dbReference type="EMBL" id="SNZ07518.1"/>
    </source>
</evidence>
<gene>
    <name evidence="2" type="ORF">SAMN06265368_1046</name>
</gene>
<dbReference type="OrthoDB" id="283083at2"/>